<comment type="caution">
    <text evidence="2">The sequence shown here is derived from an EMBL/GenBank/DDBJ whole genome shotgun (WGS) entry which is preliminary data.</text>
</comment>
<reference evidence="2" key="1">
    <citation type="submission" date="2020-07" db="EMBL/GenBank/DDBJ databases">
        <title>Huge and variable diversity of episymbiotic CPR bacteria and DPANN archaea in groundwater ecosystems.</title>
        <authorList>
            <person name="He C.Y."/>
            <person name="Keren R."/>
            <person name="Whittaker M."/>
            <person name="Farag I.F."/>
            <person name="Doudna J."/>
            <person name="Cate J.H.D."/>
            <person name="Banfield J.F."/>
        </authorList>
    </citation>
    <scope>NUCLEOTIDE SEQUENCE</scope>
    <source>
        <strain evidence="2">NC_groundwater_1296_Ag_S-0.2um_52_80</strain>
    </source>
</reference>
<accession>A0A8T3YM08</accession>
<keyword evidence="1" id="KW-0472">Membrane</keyword>
<gene>
    <name evidence="2" type="ORF">HY544_02410</name>
</gene>
<name>A0A8T3YM08_9ARCH</name>
<dbReference type="Proteomes" id="UP000732298">
    <property type="component" value="Unassembled WGS sequence"/>
</dbReference>
<keyword evidence="1" id="KW-1133">Transmembrane helix</keyword>
<evidence type="ECO:0000256" key="1">
    <source>
        <dbReference type="SAM" id="Phobius"/>
    </source>
</evidence>
<feature type="transmembrane region" description="Helical" evidence="1">
    <location>
        <begin position="35"/>
        <end position="55"/>
    </location>
</feature>
<proteinExistence type="predicted"/>
<evidence type="ECO:0000313" key="3">
    <source>
        <dbReference type="Proteomes" id="UP000732298"/>
    </source>
</evidence>
<organism evidence="2 3">
    <name type="scientific">Candidatus Iainarchaeum sp</name>
    <dbReference type="NCBI Taxonomy" id="3101447"/>
    <lineage>
        <taxon>Archaea</taxon>
        <taxon>Candidatus Iainarchaeota</taxon>
        <taxon>Candidatus Iainarchaeia</taxon>
        <taxon>Candidatus Iainarchaeales</taxon>
        <taxon>Candidatus Iainarchaeaceae</taxon>
        <taxon>Candidatus Iainarchaeum</taxon>
    </lineage>
</organism>
<feature type="transmembrane region" description="Helical" evidence="1">
    <location>
        <begin position="7"/>
        <end position="29"/>
    </location>
</feature>
<sequence length="57" mass="5893">MGMANHLARAAVMMSIGYAGIISLGAAGAGFSDMVFSPIGAVVVFALALSYSFYFRL</sequence>
<evidence type="ECO:0000313" key="2">
    <source>
        <dbReference type="EMBL" id="MBI4210336.1"/>
    </source>
</evidence>
<dbReference type="AlphaFoldDB" id="A0A8T3YM08"/>
<dbReference type="EMBL" id="JACQPB010000031">
    <property type="protein sequence ID" value="MBI4210336.1"/>
    <property type="molecule type" value="Genomic_DNA"/>
</dbReference>
<keyword evidence="1" id="KW-0812">Transmembrane</keyword>
<protein>
    <submittedName>
        <fullName evidence="2">Uncharacterized protein</fullName>
    </submittedName>
</protein>